<sequence>MASNHIPTEDPTILLRYQQSYQERENLLDTTDPLKRLSATCFFRKFVSLETREHGTIVDHFIQLGIVPKFIEFLMKDDEPHLQFESAWVITGIASGSSEHTQLLIQLGAVPMLIQLLSSPNDDVKDQAVWALANIAGDGPATRNVVLRAGILAPLLKIIEENPKVSILRNATWAVSNLFRGKPFPDFDLISPSIPVLAQLLFSTDEEILVEVCWAFSFMTAEKEGIERALQANVTRRLVELMGHSSANVVLPALRTIGNIVSGNDSYTQTVINCNALSILCQLLSHSKNNIRKEACWTVSNITAGSVEQIQAVIDATIIPKLIMHIETSTTHAHTKSEAIWAILNAINGGNFDQILYIIEQGDMCLEVLSDLLLNDSICDEKLKNDVLRGLSNIARACRANGSSQCFEDMLDMKGLWHEVMYNNFRGTSGYEKKFVDNLRKPNTQSLCDSKISFKDEMEDD</sequence>
<protein>
    <recommendedName>
        <fullName evidence="5">Importin subunit alpha</fullName>
    </recommendedName>
</protein>
<organism evidence="7 8">
    <name type="scientific">Naegleria lovaniensis</name>
    <name type="common">Amoeba</name>
    <dbReference type="NCBI Taxonomy" id="51637"/>
    <lineage>
        <taxon>Eukaryota</taxon>
        <taxon>Discoba</taxon>
        <taxon>Heterolobosea</taxon>
        <taxon>Tetramitia</taxon>
        <taxon>Eutetramitia</taxon>
        <taxon>Vahlkampfiidae</taxon>
        <taxon>Naegleria</taxon>
    </lineage>
</organism>
<keyword evidence="8" id="KW-1185">Reference proteome</keyword>
<evidence type="ECO:0000256" key="3">
    <source>
        <dbReference type="ARBA" id="ARBA00022737"/>
    </source>
</evidence>
<dbReference type="InterPro" id="IPR016024">
    <property type="entry name" value="ARM-type_fold"/>
</dbReference>
<dbReference type="InterPro" id="IPR024931">
    <property type="entry name" value="Importin_alpha"/>
</dbReference>
<keyword evidence="3" id="KW-0677">Repeat</keyword>
<comment type="caution">
    <text evidence="7">The sequence shown here is derived from an EMBL/GenBank/DDBJ whole genome shotgun (WGS) entry which is preliminary data.</text>
</comment>
<gene>
    <name evidence="7" type="ORF">C9374_013301</name>
</gene>
<dbReference type="SUPFAM" id="SSF48371">
    <property type="entry name" value="ARM repeat"/>
    <property type="match status" value="1"/>
</dbReference>
<keyword evidence="2 5" id="KW-0813">Transport</keyword>
<evidence type="ECO:0000256" key="4">
    <source>
        <dbReference type="ARBA" id="ARBA00022927"/>
    </source>
</evidence>
<evidence type="ECO:0000256" key="1">
    <source>
        <dbReference type="ARBA" id="ARBA00010394"/>
    </source>
</evidence>
<dbReference type="GeneID" id="68105754"/>
<dbReference type="Pfam" id="PF00514">
    <property type="entry name" value="Arm"/>
    <property type="match status" value="4"/>
</dbReference>
<dbReference type="EMBL" id="PYSW02000006">
    <property type="protein sequence ID" value="KAG2391816.1"/>
    <property type="molecule type" value="Genomic_DNA"/>
</dbReference>
<dbReference type="GO" id="GO:0061608">
    <property type="term" value="F:nuclear import signal receptor activity"/>
    <property type="evidence" value="ECO:0007669"/>
    <property type="project" value="InterPro"/>
</dbReference>
<dbReference type="PANTHER" id="PTHR23316">
    <property type="entry name" value="IMPORTIN ALPHA"/>
    <property type="match status" value="1"/>
</dbReference>
<feature type="repeat" description="ARM" evidence="6">
    <location>
        <begin position="108"/>
        <end position="150"/>
    </location>
</feature>
<evidence type="ECO:0000256" key="2">
    <source>
        <dbReference type="ARBA" id="ARBA00022448"/>
    </source>
</evidence>
<comment type="similarity">
    <text evidence="1 5">Belongs to the importin alpha family.</text>
</comment>
<dbReference type="GO" id="GO:0006606">
    <property type="term" value="P:protein import into nucleus"/>
    <property type="evidence" value="ECO:0007669"/>
    <property type="project" value="InterPro"/>
</dbReference>
<dbReference type="InterPro" id="IPR011989">
    <property type="entry name" value="ARM-like"/>
</dbReference>
<dbReference type="Gene3D" id="1.25.10.10">
    <property type="entry name" value="Leucine-rich Repeat Variant"/>
    <property type="match status" value="1"/>
</dbReference>
<evidence type="ECO:0000313" key="8">
    <source>
        <dbReference type="Proteomes" id="UP000816034"/>
    </source>
</evidence>
<dbReference type="PROSITE" id="PS50176">
    <property type="entry name" value="ARM_REPEAT"/>
    <property type="match status" value="1"/>
</dbReference>
<proteinExistence type="inferred from homology"/>
<dbReference type="PIRSF" id="PIRSF005673">
    <property type="entry name" value="Importin_alpha"/>
    <property type="match status" value="1"/>
</dbReference>
<dbReference type="GO" id="GO:0005737">
    <property type="term" value="C:cytoplasm"/>
    <property type="evidence" value="ECO:0007669"/>
    <property type="project" value="InterPro"/>
</dbReference>
<dbReference type="InterPro" id="IPR000225">
    <property type="entry name" value="Armadillo"/>
</dbReference>
<evidence type="ECO:0000256" key="6">
    <source>
        <dbReference type="PROSITE-ProRule" id="PRU00259"/>
    </source>
</evidence>
<dbReference type="SMART" id="SM00185">
    <property type="entry name" value="ARM"/>
    <property type="match status" value="8"/>
</dbReference>
<evidence type="ECO:0000256" key="5">
    <source>
        <dbReference type="PIRNR" id="PIRNR005673"/>
    </source>
</evidence>
<accession>A0AA88H0B2</accession>
<dbReference type="Proteomes" id="UP000816034">
    <property type="component" value="Unassembled WGS sequence"/>
</dbReference>
<dbReference type="RefSeq" id="XP_044553710.1">
    <property type="nucleotide sequence ID" value="XM_044689163.1"/>
</dbReference>
<dbReference type="AlphaFoldDB" id="A0AA88H0B2"/>
<keyword evidence="4 5" id="KW-0653">Protein transport</keyword>
<reference evidence="7 8" key="1">
    <citation type="journal article" date="2018" name="BMC Genomics">
        <title>The genome of Naegleria lovaniensis, the basis for a comparative approach to unravel pathogenicity factors of the human pathogenic amoeba N. fowleri.</title>
        <authorList>
            <person name="Liechti N."/>
            <person name="Schurch N."/>
            <person name="Bruggmann R."/>
            <person name="Wittwer M."/>
        </authorList>
    </citation>
    <scope>NUCLEOTIDE SEQUENCE [LARGE SCALE GENOMIC DNA]</scope>
    <source>
        <strain evidence="7 8">ATCC 30569</strain>
    </source>
</reference>
<name>A0AA88H0B2_NAELO</name>
<evidence type="ECO:0000313" key="7">
    <source>
        <dbReference type="EMBL" id="KAG2391816.1"/>
    </source>
</evidence>